<evidence type="ECO:0000313" key="1">
    <source>
        <dbReference type="EMBL" id="KAK5693979.1"/>
    </source>
</evidence>
<accession>A0AAN7VMT7</accession>
<proteinExistence type="predicted"/>
<name>A0AAN7VMT7_9PEZI</name>
<gene>
    <name evidence="1" type="ORF">LTR97_009597</name>
</gene>
<evidence type="ECO:0008006" key="3">
    <source>
        <dbReference type="Google" id="ProtNLM"/>
    </source>
</evidence>
<dbReference type="EMBL" id="JAVRQU010000016">
    <property type="protein sequence ID" value="KAK5693979.1"/>
    <property type="molecule type" value="Genomic_DNA"/>
</dbReference>
<organism evidence="1 2">
    <name type="scientific">Elasticomyces elasticus</name>
    <dbReference type="NCBI Taxonomy" id="574655"/>
    <lineage>
        <taxon>Eukaryota</taxon>
        <taxon>Fungi</taxon>
        <taxon>Dikarya</taxon>
        <taxon>Ascomycota</taxon>
        <taxon>Pezizomycotina</taxon>
        <taxon>Dothideomycetes</taxon>
        <taxon>Dothideomycetidae</taxon>
        <taxon>Mycosphaerellales</taxon>
        <taxon>Teratosphaeriaceae</taxon>
        <taxon>Elasticomyces</taxon>
    </lineage>
</organism>
<protein>
    <recommendedName>
        <fullName evidence="3">F-box domain-containing protein</fullName>
    </recommendedName>
</protein>
<reference evidence="1" key="1">
    <citation type="submission" date="2023-08" db="EMBL/GenBank/DDBJ databases">
        <title>Black Yeasts Isolated from many extreme environments.</title>
        <authorList>
            <person name="Coleine C."/>
            <person name="Stajich J.E."/>
            <person name="Selbmann L."/>
        </authorList>
    </citation>
    <scope>NUCLEOTIDE SEQUENCE</scope>
    <source>
        <strain evidence="1">CCFEE 5810</strain>
    </source>
</reference>
<sequence>MAARRSNRLAGKKLGNDFNEIIATSTIEAHRETCAFRLLDLPPELREFIYAYATSIACTRYLGKLRVPPLALVSKQIRAEVLPQFFAQQPYEGVLTSNYPQMKSIDQERQSLDGLALSVRAILLRNDEFRRQNYGRIHNTNSSMEIVNGLREREQYVPLFRNVQLKVFAGTMRLPGNHLTMECLTLVLSVPTKRVLRPQVDLNEPDGGSLFPEQVARTLERVRRKADEIAKGRERFLGFTFDDLKTLAKQFCFCFEPI</sequence>
<dbReference type="Proteomes" id="UP001310594">
    <property type="component" value="Unassembled WGS sequence"/>
</dbReference>
<comment type="caution">
    <text evidence="1">The sequence shown here is derived from an EMBL/GenBank/DDBJ whole genome shotgun (WGS) entry which is preliminary data.</text>
</comment>
<dbReference type="AlphaFoldDB" id="A0AAN7VMT7"/>
<evidence type="ECO:0000313" key="2">
    <source>
        <dbReference type="Proteomes" id="UP001310594"/>
    </source>
</evidence>